<protein>
    <submittedName>
        <fullName evidence="1">2-oxoisovalerate dehydrogenase</fullName>
    </submittedName>
</protein>
<dbReference type="AlphaFoldDB" id="A0A2N3G5G0"/>
<dbReference type="Gene3D" id="3.30.160.250">
    <property type="match status" value="1"/>
</dbReference>
<dbReference type="SUPFAM" id="SSF143100">
    <property type="entry name" value="TTHA1013/TTHA0281-like"/>
    <property type="match status" value="1"/>
</dbReference>
<reference evidence="1 2" key="1">
    <citation type="journal article" date="2017" name="ISME J.">
        <title>Potential for microbial H2 and metal transformations associated with novel bacteria and archaea in deep terrestrial subsurface sediments.</title>
        <authorList>
            <person name="Hernsdorf A.W."/>
            <person name="Amano Y."/>
            <person name="Miyakawa K."/>
            <person name="Ise K."/>
            <person name="Suzuki Y."/>
            <person name="Anantharaman K."/>
            <person name="Probst A."/>
            <person name="Burstein D."/>
            <person name="Thomas B.C."/>
            <person name="Banfield J.F."/>
        </authorList>
    </citation>
    <scope>NUCLEOTIDE SEQUENCE [LARGE SCALE GENOMIC DNA]</scope>
    <source>
        <strain evidence="1">HGW-Actinobacteria-3</strain>
    </source>
</reference>
<proteinExistence type="predicted"/>
<evidence type="ECO:0000313" key="2">
    <source>
        <dbReference type="Proteomes" id="UP000233654"/>
    </source>
</evidence>
<dbReference type="Proteomes" id="UP000233654">
    <property type="component" value="Unassembled WGS sequence"/>
</dbReference>
<dbReference type="InterPro" id="IPR035069">
    <property type="entry name" value="TTHA1013/TTHA0281-like"/>
</dbReference>
<dbReference type="EMBL" id="PHEX01000051">
    <property type="protein sequence ID" value="PKQ27814.1"/>
    <property type="molecule type" value="Genomic_DNA"/>
</dbReference>
<evidence type="ECO:0000313" key="1">
    <source>
        <dbReference type="EMBL" id="PKQ27814.1"/>
    </source>
</evidence>
<sequence>MDKEIVFLIEESPEGGFEARALGLSIFTDGETLEEIKENVREAVRCHFEENEQPQVVRLHYIKDEVIAV</sequence>
<comment type="caution">
    <text evidence="1">The sequence shown here is derived from an EMBL/GenBank/DDBJ whole genome shotgun (WGS) entry which is preliminary data.</text>
</comment>
<gene>
    <name evidence="1" type="ORF">CVT63_05940</name>
</gene>
<accession>A0A2N3G5G0</accession>
<name>A0A2N3G5G0_9ACTN</name>
<organism evidence="1 2">
    <name type="scientific">Candidatus Anoxymicrobium japonicum</name>
    <dbReference type="NCBI Taxonomy" id="2013648"/>
    <lineage>
        <taxon>Bacteria</taxon>
        <taxon>Bacillati</taxon>
        <taxon>Actinomycetota</taxon>
        <taxon>Candidatus Geothermincolia</taxon>
        <taxon>Candidatus Geothermincolales</taxon>
        <taxon>Candidatus Anoxymicrobiaceae</taxon>
        <taxon>Candidatus Anoxymicrobium</taxon>
    </lineage>
</organism>